<dbReference type="InterPro" id="IPR001387">
    <property type="entry name" value="Cro/C1-type_HTH"/>
</dbReference>
<dbReference type="Proteomes" id="UP000781710">
    <property type="component" value="Unassembled WGS sequence"/>
</dbReference>
<evidence type="ECO:0000259" key="1">
    <source>
        <dbReference type="PROSITE" id="PS50943"/>
    </source>
</evidence>
<sequence length="128" mass="14725">MSLPPLGEALRFFREDRKLTLRETGRLAEVDHAYIHRLETGQKESPSSEILERLVRVLKPSSRDTEILIYLMAHPSGDAELVRYVLENSSIPIETFEVAYGVRHRGTTRPEPRALIERAQRVIDSEDE</sequence>
<dbReference type="Gene3D" id="1.10.260.40">
    <property type="entry name" value="lambda repressor-like DNA-binding domains"/>
    <property type="match status" value="1"/>
</dbReference>
<name>A0ABQ6ZMF0_9GAMM</name>
<dbReference type="SUPFAM" id="SSF47413">
    <property type="entry name" value="lambda repressor-like DNA-binding domains"/>
    <property type="match status" value="1"/>
</dbReference>
<dbReference type="Pfam" id="PF13560">
    <property type="entry name" value="HTH_31"/>
    <property type="match status" value="1"/>
</dbReference>
<reference evidence="2 3" key="1">
    <citation type="submission" date="2017-10" db="EMBL/GenBank/DDBJ databases">
        <title>Whole genome sequencing of members of genus Pseudoxanthomonas.</title>
        <authorList>
            <person name="Kumar S."/>
            <person name="Bansal K."/>
            <person name="Kaur A."/>
            <person name="Patil P."/>
            <person name="Sharma S."/>
            <person name="Patil P.B."/>
        </authorList>
    </citation>
    <scope>NUCLEOTIDE SEQUENCE [LARGE SCALE GENOMIC DNA]</scope>
    <source>
        <strain evidence="2 3">DSM 17109</strain>
    </source>
</reference>
<dbReference type="SMART" id="SM00530">
    <property type="entry name" value="HTH_XRE"/>
    <property type="match status" value="1"/>
</dbReference>
<dbReference type="RefSeq" id="WP_162336165.1">
    <property type="nucleotide sequence ID" value="NZ_JBHSRQ010000007.1"/>
</dbReference>
<protein>
    <submittedName>
        <fullName evidence="2">Transcriptional regulator</fullName>
    </submittedName>
</protein>
<dbReference type="EMBL" id="PDWW01000001">
    <property type="protein sequence ID" value="KAF1727541.1"/>
    <property type="molecule type" value="Genomic_DNA"/>
</dbReference>
<comment type="caution">
    <text evidence="2">The sequence shown here is derived from an EMBL/GenBank/DDBJ whole genome shotgun (WGS) entry which is preliminary data.</text>
</comment>
<organism evidence="2 3">
    <name type="scientific">Pseudoxanthomonas japonensis</name>
    <dbReference type="NCBI Taxonomy" id="69284"/>
    <lineage>
        <taxon>Bacteria</taxon>
        <taxon>Pseudomonadati</taxon>
        <taxon>Pseudomonadota</taxon>
        <taxon>Gammaproteobacteria</taxon>
        <taxon>Lysobacterales</taxon>
        <taxon>Lysobacteraceae</taxon>
        <taxon>Pseudoxanthomonas</taxon>
    </lineage>
</organism>
<evidence type="ECO:0000313" key="3">
    <source>
        <dbReference type="Proteomes" id="UP000781710"/>
    </source>
</evidence>
<dbReference type="PROSITE" id="PS50943">
    <property type="entry name" value="HTH_CROC1"/>
    <property type="match status" value="1"/>
</dbReference>
<dbReference type="InterPro" id="IPR010982">
    <property type="entry name" value="Lambda_DNA-bd_dom_sf"/>
</dbReference>
<feature type="domain" description="HTH cro/C1-type" evidence="1">
    <location>
        <begin position="10"/>
        <end position="59"/>
    </location>
</feature>
<dbReference type="CDD" id="cd00093">
    <property type="entry name" value="HTH_XRE"/>
    <property type="match status" value="1"/>
</dbReference>
<proteinExistence type="predicted"/>
<gene>
    <name evidence="2" type="ORF">CSC78_01630</name>
</gene>
<keyword evidence="3" id="KW-1185">Reference proteome</keyword>
<accession>A0ABQ6ZMF0</accession>
<evidence type="ECO:0000313" key="2">
    <source>
        <dbReference type="EMBL" id="KAF1727541.1"/>
    </source>
</evidence>